<comment type="catalytic activity">
    <reaction evidence="10">
        <text>[protein]-C-terminal L-amino acid-glycyl-phosphatidylethanolamide + H2O = [protein]-C-terminal L-amino acid-glycine + a 1,2-diacyl-sn-glycero-3-phosphoethanolamine</text>
        <dbReference type="Rhea" id="RHEA:67548"/>
        <dbReference type="Rhea" id="RHEA-COMP:17323"/>
        <dbReference type="Rhea" id="RHEA-COMP:17324"/>
        <dbReference type="ChEBI" id="CHEBI:15377"/>
        <dbReference type="ChEBI" id="CHEBI:64612"/>
        <dbReference type="ChEBI" id="CHEBI:172940"/>
        <dbReference type="ChEBI" id="CHEBI:172941"/>
    </reaction>
    <physiologicalReaction direction="left-to-right" evidence="10">
        <dbReference type="Rhea" id="RHEA:67549"/>
    </physiologicalReaction>
</comment>
<dbReference type="EMBL" id="JARKIB010000133">
    <property type="protein sequence ID" value="KAJ7734245.1"/>
    <property type="molecule type" value="Genomic_DNA"/>
</dbReference>
<dbReference type="InterPro" id="IPR038765">
    <property type="entry name" value="Papain-like_cys_pep_sf"/>
</dbReference>
<gene>
    <name evidence="14" type="ORF">B0H16DRAFT_154352</name>
</gene>
<keyword evidence="3" id="KW-0813">Transport</keyword>
<dbReference type="Pfam" id="PF03416">
    <property type="entry name" value="Peptidase_C54"/>
    <property type="match status" value="1"/>
</dbReference>
<keyword evidence="8" id="KW-0653">Protein transport</keyword>
<evidence type="ECO:0000256" key="7">
    <source>
        <dbReference type="ARBA" id="ARBA00022807"/>
    </source>
</evidence>
<evidence type="ECO:0000256" key="11">
    <source>
        <dbReference type="RuleBase" id="RU363115"/>
    </source>
</evidence>
<dbReference type="InterPro" id="IPR046792">
    <property type="entry name" value="Peptidase_C54_cat"/>
</dbReference>
<dbReference type="GO" id="GO:0034727">
    <property type="term" value="P:piecemeal microautophagy of the nucleus"/>
    <property type="evidence" value="ECO:0007669"/>
    <property type="project" value="TreeGrafter"/>
</dbReference>
<dbReference type="GO" id="GO:0035973">
    <property type="term" value="P:aggrephagy"/>
    <property type="evidence" value="ECO:0007669"/>
    <property type="project" value="TreeGrafter"/>
</dbReference>
<organism evidence="14 15">
    <name type="scientific">Mycena metata</name>
    <dbReference type="NCBI Taxonomy" id="1033252"/>
    <lineage>
        <taxon>Eukaryota</taxon>
        <taxon>Fungi</taxon>
        <taxon>Dikarya</taxon>
        <taxon>Basidiomycota</taxon>
        <taxon>Agaricomycotina</taxon>
        <taxon>Agaricomycetes</taxon>
        <taxon>Agaricomycetidae</taxon>
        <taxon>Agaricales</taxon>
        <taxon>Marasmiineae</taxon>
        <taxon>Mycenaceae</taxon>
        <taxon>Mycena</taxon>
    </lineage>
</organism>
<dbReference type="GO" id="GO:0016485">
    <property type="term" value="P:protein processing"/>
    <property type="evidence" value="ECO:0007669"/>
    <property type="project" value="TreeGrafter"/>
</dbReference>
<comment type="caution">
    <text evidence="14">The sequence shown here is derived from an EMBL/GenBank/DDBJ whole genome shotgun (WGS) entry which is preliminary data.</text>
</comment>
<keyword evidence="7" id="KW-0788">Thiol protease</keyword>
<evidence type="ECO:0000256" key="12">
    <source>
        <dbReference type="SAM" id="MobiDB-lite"/>
    </source>
</evidence>
<evidence type="ECO:0000256" key="1">
    <source>
        <dbReference type="ARBA" id="ARBA00004329"/>
    </source>
</evidence>
<feature type="compositionally biased region" description="Low complexity" evidence="12">
    <location>
        <begin position="229"/>
        <end position="246"/>
    </location>
</feature>
<keyword evidence="11" id="KW-0539">Nucleus</keyword>
<keyword evidence="15" id="KW-1185">Reference proteome</keyword>
<feature type="compositionally biased region" description="Basic residues" evidence="12">
    <location>
        <begin position="247"/>
        <end position="256"/>
    </location>
</feature>
<evidence type="ECO:0000256" key="3">
    <source>
        <dbReference type="ARBA" id="ARBA00022448"/>
    </source>
</evidence>
<evidence type="ECO:0000256" key="2">
    <source>
        <dbReference type="ARBA" id="ARBA00010958"/>
    </source>
</evidence>
<evidence type="ECO:0000256" key="6">
    <source>
        <dbReference type="ARBA" id="ARBA00022801"/>
    </source>
</evidence>
<evidence type="ECO:0000256" key="10">
    <source>
        <dbReference type="ARBA" id="ARBA00029362"/>
    </source>
</evidence>
<evidence type="ECO:0000256" key="4">
    <source>
        <dbReference type="ARBA" id="ARBA00022490"/>
    </source>
</evidence>
<dbReference type="PANTHER" id="PTHR22624:SF49">
    <property type="entry name" value="CYSTEINE PROTEASE"/>
    <property type="match status" value="1"/>
</dbReference>
<dbReference type="GO" id="GO:0005634">
    <property type="term" value="C:nucleus"/>
    <property type="evidence" value="ECO:0007669"/>
    <property type="project" value="UniProtKB-SubCell"/>
</dbReference>
<dbReference type="GO" id="GO:0015031">
    <property type="term" value="P:protein transport"/>
    <property type="evidence" value="ECO:0007669"/>
    <property type="project" value="UniProtKB-KW"/>
</dbReference>
<dbReference type="GO" id="GO:0000045">
    <property type="term" value="P:autophagosome assembly"/>
    <property type="evidence" value="ECO:0007669"/>
    <property type="project" value="TreeGrafter"/>
</dbReference>
<reference evidence="14" key="1">
    <citation type="submission" date="2023-03" db="EMBL/GenBank/DDBJ databases">
        <title>Massive genome expansion in bonnet fungi (Mycena s.s.) driven by repeated elements and novel gene families across ecological guilds.</title>
        <authorList>
            <consortium name="Lawrence Berkeley National Laboratory"/>
            <person name="Harder C.B."/>
            <person name="Miyauchi S."/>
            <person name="Viragh M."/>
            <person name="Kuo A."/>
            <person name="Thoen E."/>
            <person name="Andreopoulos B."/>
            <person name="Lu D."/>
            <person name="Skrede I."/>
            <person name="Drula E."/>
            <person name="Henrissat B."/>
            <person name="Morin E."/>
            <person name="Kohler A."/>
            <person name="Barry K."/>
            <person name="LaButti K."/>
            <person name="Morin E."/>
            <person name="Salamov A."/>
            <person name="Lipzen A."/>
            <person name="Mereny Z."/>
            <person name="Hegedus B."/>
            <person name="Baldrian P."/>
            <person name="Stursova M."/>
            <person name="Weitz H."/>
            <person name="Taylor A."/>
            <person name="Grigoriev I.V."/>
            <person name="Nagy L.G."/>
            <person name="Martin F."/>
            <person name="Kauserud H."/>
        </authorList>
    </citation>
    <scope>NUCLEOTIDE SEQUENCE</scope>
    <source>
        <strain evidence="14">CBHHK182m</strain>
    </source>
</reference>
<evidence type="ECO:0000313" key="14">
    <source>
        <dbReference type="EMBL" id="KAJ7734245.1"/>
    </source>
</evidence>
<evidence type="ECO:0000256" key="5">
    <source>
        <dbReference type="ARBA" id="ARBA00022670"/>
    </source>
</evidence>
<feature type="region of interest" description="Disordered" evidence="12">
    <location>
        <begin position="109"/>
        <end position="164"/>
    </location>
</feature>
<comment type="function">
    <text evidence="11">Required for selective autophagic degradation of the nucleus (nucleophagy) as well as for mitophagy which contributes to regulate mitochondrial quantity and quality by eliminating the mitochondria to a basal level to fulfill cellular energy requirements and preventing excess ROS production.</text>
</comment>
<dbReference type="Proteomes" id="UP001215598">
    <property type="component" value="Unassembled WGS sequence"/>
</dbReference>
<feature type="compositionally biased region" description="Basic and acidic residues" evidence="12">
    <location>
        <begin position="150"/>
        <end position="164"/>
    </location>
</feature>
<sequence length="276" mass="29792">MLRTGQSLLAVALGRVREPPLTPTPPVPFPPQTLAAHALHARLLSWFLDASAAPFGVHRMALAGNAAGKDVGMWFGPSAAVGVLSWNARGRLPHLQPRRLRRHRRYLLPNRRFRRPSSSHGHGSVSSSSSHGHGRGSTSSSAYTPGSGARRKEKDGGKEETKPWGDRPVLLLLRIKLKIKSVNPVYYETLSYSTCSPNPSVSRVADPRPHITSSAPRATDSSTSTPTTLAPRSRSAPSSASLSSRRTGAHLRRRQRPPALMTGAPSLPRRTCAADL</sequence>
<feature type="compositionally biased region" description="Polar residues" evidence="12">
    <location>
        <begin position="211"/>
        <end position="228"/>
    </location>
</feature>
<feature type="compositionally biased region" description="Low complexity" evidence="12">
    <location>
        <begin position="118"/>
        <end position="141"/>
    </location>
</feature>
<dbReference type="GO" id="GO:0019786">
    <property type="term" value="F:protein-phosphatidylethanolamide deconjugating activity"/>
    <property type="evidence" value="ECO:0007669"/>
    <property type="project" value="InterPro"/>
</dbReference>
<keyword evidence="5 11" id="KW-0645">Protease</keyword>
<evidence type="ECO:0000313" key="15">
    <source>
        <dbReference type="Proteomes" id="UP001215598"/>
    </source>
</evidence>
<comment type="subcellular location">
    <subcellularLocation>
        <location evidence="11">Nucleus</location>
    </subcellularLocation>
    <subcellularLocation>
        <location evidence="11">Cytoplasm</location>
    </subcellularLocation>
    <subcellularLocation>
        <location evidence="1">Preautophagosomal structure</location>
    </subcellularLocation>
</comment>
<keyword evidence="9" id="KW-0072">Autophagy</keyword>
<comment type="similarity">
    <text evidence="2 11">Belongs to the peptidase C54 family.</text>
</comment>
<evidence type="ECO:0000256" key="8">
    <source>
        <dbReference type="ARBA" id="ARBA00022927"/>
    </source>
</evidence>
<feature type="domain" description="Peptidase C54 catalytic" evidence="13">
    <location>
        <begin position="1"/>
        <end position="191"/>
    </location>
</feature>
<dbReference type="AlphaFoldDB" id="A0AAD7I513"/>
<evidence type="ECO:0000259" key="13">
    <source>
        <dbReference type="Pfam" id="PF03416"/>
    </source>
</evidence>
<dbReference type="GO" id="GO:0000407">
    <property type="term" value="C:phagophore assembly site"/>
    <property type="evidence" value="ECO:0007669"/>
    <property type="project" value="UniProtKB-SubCell"/>
</dbReference>
<accession>A0AAD7I513</accession>
<dbReference type="PANTHER" id="PTHR22624">
    <property type="entry name" value="CYSTEINE PROTEASE ATG4"/>
    <property type="match status" value="1"/>
</dbReference>
<dbReference type="EC" id="3.4.22.-" evidence="11"/>
<evidence type="ECO:0000256" key="9">
    <source>
        <dbReference type="ARBA" id="ARBA00023006"/>
    </source>
</evidence>
<feature type="region of interest" description="Disordered" evidence="12">
    <location>
        <begin position="194"/>
        <end position="276"/>
    </location>
</feature>
<keyword evidence="6 11" id="KW-0378">Hydrolase</keyword>
<dbReference type="GO" id="GO:0000423">
    <property type="term" value="P:mitophagy"/>
    <property type="evidence" value="ECO:0007669"/>
    <property type="project" value="TreeGrafter"/>
</dbReference>
<name>A0AAD7I513_9AGAR</name>
<dbReference type="InterPro" id="IPR005078">
    <property type="entry name" value="Peptidase_C54"/>
</dbReference>
<proteinExistence type="inferred from homology"/>
<dbReference type="GO" id="GO:0004197">
    <property type="term" value="F:cysteine-type endopeptidase activity"/>
    <property type="evidence" value="ECO:0007669"/>
    <property type="project" value="TreeGrafter"/>
</dbReference>
<dbReference type="SUPFAM" id="SSF54001">
    <property type="entry name" value="Cysteine proteinases"/>
    <property type="match status" value="1"/>
</dbReference>
<protein>
    <recommendedName>
        <fullName evidence="11">Cysteine protease</fullName>
        <ecNumber evidence="11">3.4.22.-</ecNumber>
    </recommendedName>
</protein>
<keyword evidence="4 11" id="KW-0963">Cytoplasm</keyword>